<protein>
    <submittedName>
        <fullName evidence="3">DUF2384 domain-containing protein</fullName>
    </submittedName>
</protein>
<evidence type="ECO:0000259" key="2">
    <source>
        <dbReference type="Pfam" id="PF09722"/>
    </source>
</evidence>
<dbReference type="OrthoDB" id="5770459at2"/>
<dbReference type="Pfam" id="PF09722">
    <property type="entry name" value="Xre_MbcA_ParS_C"/>
    <property type="match status" value="1"/>
</dbReference>
<keyword evidence="4" id="KW-1185">Reference proteome</keyword>
<sequence length="178" mass="19879">MAGNKNPHANTPLLIGKNSGQPLPDEHTETSTLSVPSPVFTTRERQAQNGPFNFESLTSQYKIGIVRNGITKKQLEAIKSETDLDYHTLSNLLSVSRTTLIKKKGDDKFDLPTSERIMLLAELICYGQDVFESKDLFNTWLKKPSIALGNKAPLELLDTLYGIEEVKKELGRIEYGVN</sequence>
<dbReference type="Proteomes" id="UP000306918">
    <property type="component" value="Unassembled WGS sequence"/>
</dbReference>
<reference evidence="3 4" key="1">
    <citation type="submission" date="2019-04" db="EMBL/GenBank/DDBJ databases">
        <title>Niastella caeni sp. nov., isolated from activated sludge.</title>
        <authorList>
            <person name="Sheng M."/>
        </authorList>
    </citation>
    <scope>NUCLEOTIDE SEQUENCE [LARGE SCALE GENOMIC DNA]</scope>
    <source>
        <strain evidence="3 4">HX-2-15</strain>
    </source>
</reference>
<dbReference type="AlphaFoldDB" id="A0A4S8HCN0"/>
<evidence type="ECO:0000313" key="4">
    <source>
        <dbReference type="Proteomes" id="UP000306918"/>
    </source>
</evidence>
<dbReference type="NCBIfam" id="TIGR02293">
    <property type="entry name" value="TAS_TIGR02293"/>
    <property type="match status" value="1"/>
</dbReference>
<proteinExistence type="predicted"/>
<gene>
    <name evidence="3" type="ORF">FAM09_29160</name>
</gene>
<dbReference type="InterPro" id="IPR024467">
    <property type="entry name" value="Xre/MbcA/ParS-like_toxin-bd"/>
</dbReference>
<evidence type="ECO:0000313" key="3">
    <source>
        <dbReference type="EMBL" id="THU31154.1"/>
    </source>
</evidence>
<name>A0A4S8HCN0_9BACT</name>
<feature type="domain" description="Antitoxin Xre/MbcA/ParS-like toxin-binding" evidence="2">
    <location>
        <begin position="128"/>
        <end position="176"/>
    </location>
</feature>
<dbReference type="EMBL" id="STFF01000014">
    <property type="protein sequence ID" value="THU31154.1"/>
    <property type="molecule type" value="Genomic_DNA"/>
</dbReference>
<accession>A0A4S8HCN0</accession>
<feature type="region of interest" description="Disordered" evidence="1">
    <location>
        <begin position="1"/>
        <end position="34"/>
    </location>
</feature>
<dbReference type="InterPro" id="IPR011979">
    <property type="entry name" value="Antitox_Xre"/>
</dbReference>
<organism evidence="3 4">
    <name type="scientific">Niastella caeni</name>
    <dbReference type="NCBI Taxonomy" id="2569763"/>
    <lineage>
        <taxon>Bacteria</taxon>
        <taxon>Pseudomonadati</taxon>
        <taxon>Bacteroidota</taxon>
        <taxon>Chitinophagia</taxon>
        <taxon>Chitinophagales</taxon>
        <taxon>Chitinophagaceae</taxon>
        <taxon>Niastella</taxon>
    </lineage>
</organism>
<evidence type="ECO:0000256" key="1">
    <source>
        <dbReference type="SAM" id="MobiDB-lite"/>
    </source>
</evidence>
<comment type="caution">
    <text evidence="3">The sequence shown here is derived from an EMBL/GenBank/DDBJ whole genome shotgun (WGS) entry which is preliminary data.</text>
</comment>
<dbReference type="RefSeq" id="WP_136580700.1">
    <property type="nucleotide sequence ID" value="NZ_STFF01000014.1"/>
</dbReference>